<feature type="compositionally biased region" description="Low complexity" evidence="1">
    <location>
        <begin position="22"/>
        <end position="40"/>
    </location>
</feature>
<protein>
    <submittedName>
        <fullName evidence="2">Uncharacterized protein</fullName>
    </submittedName>
</protein>
<name>A0A8S2FVV7_9BILA</name>
<evidence type="ECO:0000313" key="2">
    <source>
        <dbReference type="EMBL" id="CAF1573746.1"/>
    </source>
</evidence>
<proteinExistence type="predicted"/>
<dbReference type="AlphaFoldDB" id="A0A8S2FVV7"/>
<comment type="caution">
    <text evidence="2">The sequence shown here is derived from an EMBL/GenBank/DDBJ whole genome shotgun (WGS) entry which is preliminary data.</text>
</comment>
<evidence type="ECO:0000313" key="4">
    <source>
        <dbReference type="Proteomes" id="UP000677228"/>
    </source>
</evidence>
<evidence type="ECO:0000313" key="3">
    <source>
        <dbReference type="EMBL" id="CAF4369293.1"/>
    </source>
</evidence>
<feature type="non-terminal residue" evidence="2">
    <location>
        <position position="1"/>
    </location>
</feature>
<feature type="compositionally biased region" description="Polar residues" evidence="1">
    <location>
        <begin position="8"/>
        <end position="21"/>
    </location>
</feature>
<sequence>EAAKENLITENKQPPSATTTASSSSNNRSSYDLDSSSDGGWSDDDKLPLDQYSSSSNACNVKKTKMFQKFCMNALPA</sequence>
<dbReference type="EMBL" id="CAJOBA010067130">
    <property type="protein sequence ID" value="CAF4369293.1"/>
    <property type="molecule type" value="Genomic_DNA"/>
</dbReference>
<reference evidence="2" key="1">
    <citation type="submission" date="2021-02" db="EMBL/GenBank/DDBJ databases">
        <authorList>
            <person name="Nowell W R."/>
        </authorList>
    </citation>
    <scope>NUCLEOTIDE SEQUENCE</scope>
</reference>
<feature type="region of interest" description="Disordered" evidence="1">
    <location>
        <begin position="1"/>
        <end position="55"/>
    </location>
</feature>
<dbReference type="Proteomes" id="UP000677228">
    <property type="component" value="Unassembled WGS sequence"/>
</dbReference>
<dbReference type="EMBL" id="CAJNOK010044276">
    <property type="protein sequence ID" value="CAF1573746.1"/>
    <property type="molecule type" value="Genomic_DNA"/>
</dbReference>
<organism evidence="2 4">
    <name type="scientific">Didymodactylos carnosus</name>
    <dbReference type="NCBI Taxonomy" id="1234261"/>
    <lineage>
        <taxon>Eukaryota</taxon>
        <taxon>Metazoa</taxon>
        <taxon>Spiralia</taxon>
        <taxon>Gnathifera</taxon>
        <taxon>Rotifera</taxon>
        <taxon>Eurotatoria</taxon>
        <taxon>Bdelloidea</taxon>
        <taxon>Philodinida</taxon>
        <taxon>Philodinidae</taxon>
        <taxon>Didymodactylos</taxon>
    </lineage>
</organism>
<gene>
    <name evidence="2" type="ORF">OVA965_LOCUS40521</name>
    <name evidence="3" type="ORF">TMI583_LOCUS41964</name>
</gene>
<evidence type="ECO:0000256" key="1">
    <source>
        <dbReference type="SAM" id="MobiDB-lite"/>
    </source>
</evidence>
<dbReference type="Proteomes" id="UP000682733">
    <property type="component" value="Unassembled WGS sequence"/>
</dbReference>
<accession>A0A8S2FVV7</accession>